<dbReference type="AlphaFoldDB" id="A0A4U9UKI1"/>
<sequence length="58" mass="6857">MELYIALTGHKIEQFENEDLIFMSFFDTYCLLNLELSIPQRSALACHPGWFRKFILAM</sequence>
<dbReference type="EMBL" id="CABEEZ010000072">
    <property type="protein sequence ID" value="VTR32669.1"/>
    <property type="molecule type" value="Genomic_DNA"/>
</dbReference>
<name>A0A4U9UKI1_SERFO</name>
<evidence type="ECO:0000313" key="1">
    <source>
        <dbReference type="EMBL" id="VTR32669.1"/>
    </source>
</evidence>
<accession>A0A4U9UKI1</accession>
<organism evidence="1">
    <name type="scientific">Serratia fonticola</name>
    <dbReference type="NCBI Taxonomy" id="47917"/>
    <lineage>
        <taxon>Bacteria</taxon>
        <taxon>Pseudomonadati</taxon>
        <taxon>Pseudomonadota</taxon>
        <taxon>Gammaproteobacteria</taxon>
        <taxon>Enterobacterales</taxon>
        <taxon>Yersiniaceae</taxon>
        <taxon>Serratia</taxon>
    </lineage>
</organism>
<protein>
    <submittedName>
        <fullName evidence="1">Uncharacterized protein</fullName>
    </submittedName>
</protein>
<gene>
    <name evidence="1" type="ORF">NCTC12965_03386</name>
</gene>
<proteinExistence type="predicted"/>
<reference evidence="1" key="1">
    <citation type="submission" date="2019-05" db="EMBL/GenBank/DDBJ databases">
        <authorList>
            <consortium name="Pathogen Informatics"/>
        </authorList>
    </citation>
    <scope>NUCLEOTIDE SEQUENCE [LARGE SCALE GENOMIC DNA]</scope>
    <source>
        <strain evidence="1">NCTC12965</strain>
    </source>
</reference>